<feature type="transmembrane region" description="Helical" evidence="2">
    <location>
        <begin position="20"/>
        <end position="39"/>
    </location>
</feature>
<dbReference type="Proteomes" id="UP001156690">
    <property type="component" value="Unassembled WGS sequence"/>
</dbReference>
<evidence type="ECO:0000313" key="3">
    <source>
        <dbReference type="EMBL" id="GLQ72056.1"/>
    </source>
</evidence>
<dbReference type="GO" id="GO:0043683">
    <property type="term" value="P:type IV pilus assembly"/>
    <property type="evidence" value="ECO:0007669"/>
    <property type="project" value="InterPro"/>
</dbReference>
<gene>
    <name evidence="3" type="ORF">GCM10007932_14160</name>
</gene>
<dbReference type="RefSeq" id="WP_126608003.1">
    <property type="nucleotide sequence ID" value="NZ_AP025144.1"/>
</dbReference>
<keyword evidence="2" id="KW-0472">Membrane</keyword>
<keyword evidence="1" id="KW-0175">Coiled coil</keyword>
<organism evidence="3 4">
    <name type="scientific">Vibrio penaeicida</name>
    <dbReference type="NCBI Taxonomy" id="104609"/>
    <lineage>
        <taxon>Bacteria</taxon>
        <taxon>Pseudomonadati</taxon>
        <taxon>Pseudomonadota</taxon>
        <taxon>Gammaproteobacteria</taxon>
        <taxon>Vibrionales</taxon>
        <taxon>Vibrionaceae</taxon>
        <taxon>Vibrio</taxon>
    </lineage>
</organism>
<name>A0AAV5NN15_9VIBR</name>
<feature type="coiled-coil region" evidence="1">
    <location>
        <begin position="79"/>
        <end position="106"/>
    </location>
</feature>
<keyword evidence="4" id="KW-1185">Reference proteome</keyword>
<accession>A0AAV5NN15</accession>
<dbReference type="EMBL" id="BSNX01000011">
    <property type="protein sequence ID" value="GLQ72056.1"/>
    <property type="molecule type" value="Genomic_DNA"/>
</dbReference>
<sequence length="214" mass="24169">MALLQDLSEKFSALSSREKWLITAGGWVAIFFIILTFFLEPSFKVKASQNSEYSSLTQSIKTTKDLIATVNKQLRTDPNKEVDEELARLKKHSQQLSERLELLVESLVTPSQMAELLENVLVSSKGLKLESLNSLPAEPIIAGGSSQAVGYYIHPVKIEITGRYFDIKNYLIELESMPTTYFWRSYQYQVEDYPSARLVLIVYTLGTGQEFIGG</sequence>
<evidence type="ECO:0000256" key="2">
    <source>
        <dbReference type="SAM" id="Phobius"/>
    </source>
</evidence>
<proteinExistence type="predicted"/>
<evidence type="ECO:0000313" key="4">
    <source>
        <dbReference type="Proteomes" id="UP001156690"/>
    </source>
</evidence>
<keyword evidence="2" id="KW-0812">Transmembrane</keyword>
<keyword evidence="2" id="KW-1133">Transmembrane helix</keyword>
<dbReference type="InterPro" id="IPR007445">
    <property type="entry name" value="PilO"/>
</dbReference>
<reference evidence="4" key="1">
    <citation type="journal article" date="2019" name="Int. J. Syst. Evol. Microbiol.">
        <title>The Global Catalogue of Microorganisms (GCM) 10K type strain sequencing project: providing services to taxonomists for standard genome sequencing and annotation.</title>
        <authorList>
            <consortium name="The Broad Institute Genomics Platform"/>
            <consortium name="The Broad Institute Genome Sequencing Center for Infectious Disease"/>
            <person name="Wu L."/>
            <person name="Ma J."/>
        </authorList>
    </citation>
    <scope>NUCLEOTIDE SEQUENCE [LARGE SCALE GENOMIC DNA]</scope>
    <source>
        <strain evidence="4">NBRC 15640</strain>
    </source>
</reference>
<dbReference type="Pfam" id="PF04350">
    <property type="entry name" value="PilO"/>
    <property type="match status" value="1"/>
</dbReference>
<comment type="caution">
    <text evidence="3">The sequence shown here is derived from an EMBL/GenBank/DDBJ whole genome shotgun (WGS) entry which is preliminary data.</text>
</comment>
<evidence type="ECO:0000256" key="1">
    <source>
        <dbReference type="SAM" id="Coils"/>
    </source>
</evidence>
<protein>
    <submittedName>
        <fullName evidence="3">MSHA biogenesis protein MshJ</fullName>
    </submittedName>
</protein>
<dbReference type="GO" id="GO:0043107">
    <property type="term" value="P:type IV pilus-dependent motility"/>
    <property type="evidence" value="ECO:0007669"/>
    <property type="project" value="InterPro"/>
</dbReference>
<dbReference type="AlphaFoldDB" id="A0AAV5NN15"/>